<feature type="compositionally biased region" description="Polar residues" evidence="1">
    <location>
        <begin position="53"/>
        <end position="79"/>
    </location>
</feature>
<feature type="region of interest" description="Disordered" evidence="1">
    <location>
        <begin position="48"/>
        <end position="83"/>
    </location>
</feature>
<proteinExistence type="predicted"/>
<evidence type="ECO:0000313" key="2">
    <source>
        <dbReference type="EMBL" id="KAF6238405.1"/>
    </source>
</evidence>
<dbReference type="GeneID" id="59285040"/>
<dbReference type="Proteomes" id="UP000578531">
    <property type="component" value="Unassembled WGS sequence"/>
</dbReference>
<name>A0A8H6L7J8_9LECA</name>
<keyword evidence="3" id="KW-1185">Reference proteome</keyword>
<reference evidence="2 3" key="1">
    <citation type="journal article" date="2020" name="Genomics">
        <title>Complete, high-quality genomes from long-read metagenomic sequencing of two wolf lichen thalli reveals enigmatic genome architecture.</title>
        <authorList>
            <person name="McKenzie S.K."/>
            <person name="Walston R.F."/>
            <person name="Allen J.L."/>
        </authorList>
    </citation>
    <scope>NUCLEOTIDE SEQUENCE [LARGE SCALE GENOMIC DNA]</scope>
    <source>
        <strain evidence="2">WasteWater2</strain>
    </source>
</reference>
<protein>
    <submittedName>
        <fullName evidence="2">Uncharacterized protein</fullName>
    </submittedName>
</protein>
<evidence type="ECO:0000313" key="3">
    <source>
        <dbReference type="Proteomes" id="UP000578531"/>
    </source>
</evidence>
<dbReference type="AlphaFoldDB" id="A0A8H6L7J8"/>
<dbReference type="EMBL" id="JACCJC010000009">
    <property type="protein sequence ID" value="KAF6238405.1"/>
    <property type="molecule type" value="Genomic_DNA"/>
</dbReference>
<evidence type="ECO:0000256" key="1">
    <source>
        <dbReference type="SAM" id="MobiDB-lite"/>
    </source>
</evidence>
<sequence length="154" mass="17482">MWHIGELSDGVITVGMRLTRIYKEETDFKLTREPHEYIMAPYANIHAHGNSKPARTQGRSLHRYQTSETSVETKPSPESATGDGLFPCKITTSNLLNPRPPQRKLRCPGVKCASKAISVHHVRINKRRGRWRCLVVRDLERGDRFAKFCGRGSA</sequence>
<accession>A0A8H6L7J8</accession>
<gene>
    <name evidence="2" type="ORF">HO173_003372</name>
</gene>
<comment type="caution">
    <text evidence="2">The sequence shown here is derived from an EMBL/GenBank/DDBJ whole genome shotgun (WGS) entry which is preliminary data.</text>
</comment>
<dbReference type="RefSeq" id="XP_037167707.1">
    <property type="nucleotide sequence ID" value="XM_037305299.1"/>
</dbReference>
<organism evidence="2 3">
    <name type="scientific">Letharia columbiana</name>
    <dbReference type="NCBI Taxonomy" id="112416"/>
    <lineage>
        <taxon>Eukaryota</taxon>
        <taxon>Fungi</taxon>
        <taxon>Dikarya</taxon>
        <taxon>Ascomycota</taxon>
        <taxon>Pezizomycotina</taxon>
        <taxon>Lecanoromycetes</taxon>
        <taxon>OSLEUM clade</taxon>
        <taxon>Lecanoromycetidae</taxon>
        <taxon>Lecanorales</taxon>
        <taxon>Lecanorineae</taxon>
        <taxon>Parmeliaceae</taxon>
        <taxon>Letharia</taxon>
    </lineage>
</organism>